<accession>A0A6M3J510</accession>
<organism evidence="1">
    <name type="scientific">viral metagenome</name>
    <dbReference type="NCBI Taxonomy" id="1070528"/>
    <lineage>
        <taxon>unclassified sequences</taxon>
        <taxon>metagenomes</taxon>
        <taxon>organismal metagenomes</taxon>
    </lineage>
</organism>
<name>A0A6M3J510_9ZZZZ</name>
<proteinExistence type="predicted"/>
<dbReference type="EMBL" id="MT141516">
    <property type="protein sequence ID" value="QJA64247.1"/>
    <property type="molecule type" value="Genomic_DNA"/>
</dbReference>
<reference evidence="1" key="1">
    <citation type="submission" date="2020-03" db="EMBL/GenBank/DDBJ databases">
        <title>The deep terrestrial virosphere.</title>
        <authorList>
            <person name="Holmfeldt K."/>
            <person name="Nilsson E."/>
            <person name="Simone D."/>
            <person name="Lopez-Fernandez M."/>
            <person name="Wu X."/>
            <person name="de Brujin I."/>
            <person name="Lundin D."/>
            <person name="Andersson A."/>
            <person name="Bertilsson S."/>
            <person name="Dopson M."/>
        </authorList>
    </citation>
    <scope>NUCLEOTIDE SEQUENCE</scope>
    <source>
        <strain evidence="2">MM415A00385</strain>
        <strain evidence="1">MM415B00526</strain>
    </source>
</reference>
<protein>
    <submittedName>
        <fullName evidence="1">Uncharacterized protein</fullName>
    </submittedName>
</protein>
<dbReference type="EMBL" id="MT142492">
    <property type="protein sequence ID" value="QJA82630.1"/>
    <property type="molecule type" value="Genomic_DNA"/>
</dbReference>
<sequence>MAIPIQGQNKGELRRSIGRNLGIVTIGAITAVPGTPDTTSVIDTTNLTGGDDEHNGKQVMIYDATGSIVDGETRRVTDYLGSASDATTTAFSANTAVGDKYEMCDTPWLIADIDDAINQAIMAVTKDCLQVKETETTWTADKVKEYDCLSGFVGLHKVEYVSSVGVEVILDTCDTAWTAGSANVTVTADTSFKKEGTASAKLVEDGNSAAGAILGYATISSADISDCDALEFWLYSSIALTAGQLDFALDNTAAIASPIESLDVPATTAATWTRHVVSLANPQSDTAIISLGIVNTSDVGACTLYIDDVKAVKKGSRVYKTLNPQYWTIARGSTNYLQLNESGKSVTGDNTLLRLSGYQLPALLSDDTTDSEIDPTYIIEQTTGWLAIGHAKSSRLQIKDRASFSKYHLGLAEAIKPSLRSTIFPDTRMI</sequence>
<evidence type="ECO:0000313" key="2">
    <source>
        <dbReference type="EMBL" id="QJA82630.1"/>
    </source>
</evidence>
<dbReference type="Gene3D" id="2.60.120.260">
    <property type="entry name" value="Galactose-binding domain-like"/>
    <property type="match status" value="1"/>
</dbReference>
<evidence type="ECO:0000313" key="1">
    <source>
        <dbReference type="EMBL" id="QJA64247.1"/>
    </source>
</evidence>
<gene>
    <name evidence="2" type="ORF">MM415A00385_0020</name>
    <name evidence="1" type="ORF">MM415B00526_0010</name>
</gene>
<dbReference type="AlphaFoldDB" id="A0A6M3J510"/>